<dbReference type="InterPro" id="IPR000299">
    <property type="entry name" value="FERM_domain"/>
</dbReference>
<evidence type="ECO:0000259" key="8">
    <source>
        <dbReference type="PROSITE" id="PS51016"/>
    </source>
</evidence>
<feature type="compositionally biased region" description="Polar residues" evidence="6">
    <location>
        <begin position="402"/>
        <end position="411"/>
    </location>
</feature>
<keyword evidence="4" id="KW-0677">Repeat</keyword>
<keyword evidence="5" id="KW-0009">Actin-binding</keyword>
<dbReference type="PANTHER" id="PTHR22692">
    <property type="entry name" value="MYOSIN VII, XV"/>
    <property type="match status" value="1"/>
</dbReference>
<dbReference type="SMART" id="SM00139">
    <property type="entry name" value="MyTH4"/>
    <property type="match status" value="1"/>
</dbReference>
<sequence length="1156" mass="127122">MFSANPQTEKDYFLLSTDQFTLPKHNTSMSLFGGFDGEEEGPLSHARRTSAMATSSLPISEGHSQESSGERGMDKYLDSLFDPVLSDGDLEMASSLANRMRGAGGVGVTNGDAAPPFANVPYSPAGAVRVLPTMPVMPNVPAAQSVPDPQQAVLAQQQQAIVNQQAIIMAQQMTMQAIAMVTSPVTSPPVSPPTSPPPVPFGVQAFPPSPYGPAHTSPYGPAHTSPYGPAHTRPYGPAHTSPYGPAHTSPYGPAHTNPDVPVHLSPYAPSTSSTTTTTTTSPQAQSSKVTMGTKPAPVPTNRDNKPVKKFAPVAVTGPIRAAPSGGEIVKSSVVNSEHIVPSHNIKDIIRQYQTPPPAPQEIRRKEGRGFVKKRNPHDEAMQILKPQMDNPPPPQKRDPAPSATSRPQPIRSSKPRAPPPQLPKTEAQHNIKPNVDIQDENVKIRVVALARESWEIYFSRLFPASGSVGTGVQVLSVSDSGVKLLNTVKSSADAPDYFKHMLEFNLQSEKLILFSAKAPQIKQLIDTFISLLKKDSDYVVSQRNFITEERSLLSFHKGDIIRLQAKDGLDPGQSYGCVVKKKVIYLEEQKRDTPDFGCEGTGACPWLDLGKTLKRNLGQTKEAKGGWRFGALLGRSGAFPSDCAVPVAAPDFLSVPAWRGAEPQDQQGGVATSGAVALAVASSMAAHELDPALQMEAEGLDPQQEERLLLDNQYNMQEFAKKYFRQGTRGHSDSRKTKDFKDPLEMLKFSKTPIQESLIDFTDPNMNRVASDIFLAIMKFMGDHQLRGQSEQFVLCTFLKLVGEYGLMRDEAYCQVLKQITANTSSKPDSCQRGWRLLYILTAFYRCSVVLRPFLLHFLLHASRGPAQIFQGIAKACEQNIRKTFQFGGRRVSPNNMELKAIMAGRSSKRQLFLFPGGIERHLKIKTCSVALDIIEELCYEMALQRMEAMDEYTIFIVTNRGQSVRPLNKREYILDIATEAEQTDPAHSFWFRRVIWAHPLKYDNELCVTLHYNQVLPDYLKGLLNVLPPGKLSEQQLHQVAKLAALQHRAKDSLYIPTAHEVAEYIPAQLFAKQGAKEWQALVSQHTHTAQSLSAHQARAQFLGLVCAFPMFGSSFFYIISSSNVAVSAPCILAVNQNGLHFLHKDTHCVNKVYS</sequence>
<feature type="region of interest" description="Disordered" evidence="6">
    <location>
        <begin position="351"/>
        <end position="434"/>
    </location>
</feature>
<dbReference type="FunFam" id="2.30.30.40:FF:000201">
    <property type="entry name" value="Myosin XVA"/>
    <property type="match status" value="1"/>
</dbReference>
<feature type="compositionally biased region" description="Low complexity" evidence="6">
    <location>
        <begin position="268"/>
        <end position="287"/>
    </location>
</feature>
<accession>A0AAV6GT06</accession>
<dbReference type="InterPro" id="IPR019748">
    <property type="entry name" value="FERM_central"/>
</dbReference>
<evidence type="ECO:0000256" key="4">
    <source>
        <dbReference type="ARBA" id="ARBA00022737"/>
    </source>
</evidence>
<dbReference type="Pfam" id="PF00373">
    <property type="entry name" value="FERM_M"/>
    <property type="match status" value="1"/>
</dbReference>
<protein>
    <submittedName>
        <fullName evidence="9">Uncharacterized protein</fullName>
    </submittedName>
</protein>
<comment type="similarity">
    <text evidence="2">Belongs to the TRAFAC class myosin-kinesin ATPase superfamily. Myosin family.</text>
</comment>
<keyword evidence="10" id="KW-1185">Reference proteome</keyword>
<dbReference type="PROSITE" id="PS51016">
    <property type="entry name" value="MYTH4"/>
    <property type="match status" value="1"/>
</dbReference>
<dbReference type="SUPFAM" id="SSF47031">
    <property type="entry name" value="Second domain of FERM"/>
    <property type="match status" value="1"/>
</dbReference>
<evidence type="ECO:0000256" key="6">
    <source>
        <dbReference type="SAM" id="MobiDB-lite"/>
    </source>
</evidence>
<dbReference type="GO" id="GO:0005737">
    <property type="term" value="C:cytoplasm"/>
    <property type="evidence" value="ECO:0007669"/>
    <property type="project" value="UniProtKB-SubCell"/>
</dbReference>
<dbReference type="PANTHER" id="PTHR22692:SF21">
    <property type="entry name" value="MYOSIN XVA"/>
    <property type="match status" value="1"/>
</dbReference>
<reference evidence="9" key="1">
    <citation type="submission" date="2020-10" db="EMBL/GenBank/DDBJ databases">
        <title>Chromosome-scale genome assembly of the Allis shad, Alosa alosa.</title>
        <authorList>
            <person name="Margot Z."/>
            <person name="Christophe K."/>
            <person name="Cabau C."/>
            <person name="Louis A."/>
            <person name="Berthelot C."/>
            <person name="Parey E."/>
            <person name="Roest Crollius H."/>
            <person name="Montfort J."/>
            <person name="Robinson-Rechavi M."/>
            <person name="Bucao C."/>
            <person name="Bouchez O."/>
            <person name="Gislard M."/>
            <person name="Lluch J."/>
            <person name="Milhes M."/>
            <person name="Lampietro C."/>
            <person name="Lopez Roques C."/>
            <person name="Donnadieu C."/>
            <person name="Braasch I."/>
            <person name="Desvignes T."/>
            <person name="Postlethwait J."/>
            <person name="Bobe J."/>
            <person name="Guiguen Y."/>
        </authorList>
    </citation>
    <scope>NUCLEOTIDE SEQUENCE</scope>
    <source>
        <strain evidence="9">M-15738</strain>
        <tissue evidence="9">Blood</tissue>
    </source>
</reference>
<comment type="subcellular location">
    <subcellularLocation>
        <location evidence="1">Cytoplasm</location>
    </subcellularLocation>
</comment>
<dbReference type="Gene3D" id="3.10.20.90">
    <property type="entry name" value="Phosphatidylinositol 3-kinase Catalytic Subunit, Chain A, domain 1"/>
    <property type="match status" value="1"/>
</dbReference>
<feature type="region of interest" description="Disordered" evidence="6">
    <location>
        <begin position="33"/>
        <end position="74"/>
    </location>
</feature>
<dbReference type="GO" id="GO:0003779">
    <property type="term" value="F:actin binding"/>
    <property type="evidence" value="ECO:0007669"/>
    <property type="project" value="UniProtKB-KW"/>
</dbReference>
<evidence type="ECO:0000256" key="1">
    <source>
        <dbReference type="ARBA" id="ARBA00004496"/>
    </source>
</evidence>
<comment type="caution">
    <text evidence="9">The sequence shown here is derived from an EMBL/GenBank/DDBJ whole genome shotgun (WGS) entry which is preliminary data.</text>
</comment>
<dbReference type="GO" id="GO:0005856">
    <property type="term" value="C:cytoskeleton"/>
    <property type="evidence" value="ECO:0007669"/>
    <property type="project" value="InterPro"/>
</dbReference>
<dbReference type="PROSITE" id="PS50057">
    <property type="entry name" value="FERM_3"/>
    <property type="match status" value="1"/>
</dbReference>
<keyword evidence="3" id="KW-0963">Cytoplasm</keyword>
<evidence type="ECO:0000259" key="7">
    <source>
        <dbReference type="PROSITE" id="PS50057"/>
    </source>
</evidence>
<dbReference type="AlphaFoldDB" id="A0AAV6GT06"/>
<dbReference type="EMBL" id="JADWDJ010000007">
    <property type="protein sequence ID" value="KAG5277614.1"/>
    <property type="molecule type" value="Genomic_DNA"/>
</dbReference>
<proteinExistence type="inferred from homology"/>
<dbReference type="Gene3D" id="1.25.40.530">
    <property type="entry name" value="MyTH4 domain"/>
    <property type="match status" value="2"/>
</dbReference>
<organism evidence="9 10">
    <name type="scientific">Alosa alosa</name>
    <name type="common">allis shad</name>
    <dbReference type="NCBI Taxonomy" id="278164"/>
    <lineage>
        <taxon>Eukaryota</taxon>
        <taxon>Metazoa</taxon>
        <taxon>Chordata</taxon>
        <taxon>Craniata</taxon>
        <taxon>Vertebrata</taxon>
        <taxon>Euteleostomi</taxon>
        <taxon>Actinopterygii</taxon>
        <taxon>Neopterygii</taxon>
        <taxon>Teleostei</taxon>
        <taxon>Clupei</taxon>
        <taxon>Clupeiformes</taxon>
        <taxon>Clupeoidei</taxon>
        <taxon>Clupeidae</taxon>
        <taxon>Alosa</taxon>
    </lineage>
</organism>
<evidence type="ECO:0000313" key="10">
    <source>
        <dbReference type="Proteomes" id="UP000823561"/>
    </source>
</evidence>
<dbReference type="Pfam" id="PF00784">
    <property type="entry name" value="MyTH4"/>
    <property type="match status" value="1"/>
</dbReference>
<evidence type="ECO:0000256" key="3">
    <source>
        <dbReference type="ARBA" id="ARBA00022490"/>
    </source>
</evidence>
<feature type="region of interest" description="Disordered" evidence="6">
    <location>
        <begin position="185"/>
        <end position="308"/>
    </location>
</feature>
<dbReference type="Proteomes" id="UP000823561">
    <property type="component" value="Chromosome 7"/>
</dbReference>
<dbReference type="Gene3D" id="2.30.30.40">
    <property type="entry name" value="SH3 Domains"/>
    <property type="match status" value="2"/>
</dbReference>
<evidence type="ECO:0000256" key="5">
    <source>
        <dbReference type="ARBA" id="ARBA00023203"/>
    </source>
</evidence>
<dbReference type="InterPro" id="IPR035963">
    <property type="entry name" value="FERM_2"/>
</dbReference>
<dbReference type="InterPro" id="IPR000857">
    <property type="entry name" value="MyTH4_dom"/>
</dbReference>
<feature type="compositionally biased region" description="Pro residues" evidence="6">
    <location>
        <begin position="186"/>
        <end position="200"/>
    </location>
</feature>
<dbReference type="InterPro" id="IPR038185">
    <property type="entry name" value="MyTH4_dom_sf"/>
</dbReference>
<gene>
    <name evidence="9" type="ORF">AALO_G00089430</name>
</gene>
<dbReference type="CDD" id="cd14473">
    <property type="entry name" value="FERM_B-lobe"/>
    <property type="match status" value="1"/>
</dbReference>
<dbReference type="InterPro" id="IPR051567">
    <property type="entry name" value="Unconventional_Myosin_ATPase"/>
</dbReference>
<name>A0AAV6GT06_9TELE</name>
<evidence type="ECO:0000313" key="9">
    <source>
        <dbReference type="EMBL" id="KAG5277614.1"/>
    </source>
</evidence>
<feature type="domain" description="FERM" evidence="7">
    <location>
        <begin position="908"/>
        <end position="1156"/>
    </location>
</feature>
<feature type="domain" description="MyTH4" evidence="8">
    <location>
        <begin position="749"/>
        <end position="903"/>
    </location>
</feature>
<evidence type="ECO:0000256" key="2">
    <source>
        <dbReference type="ARBA" id="ARBA00008314"/>
    </source>
</evidence>